<dbReference type="InterPro" id="IPR050275">
    <property type="entry name" value="PGM_Phosphatase"/>
</dbReference>
<dbReference type="InterPro" id="IPR029033">
    <property type="entry name" value="His_PPase_superfam"/>
</dbReference>
<dbReference type="PANTHER" id="PTHR48100">
    <property type="entry name" value="BROAD-SPECIFICITY PHOSPHATASE YOR283W-RELATED"/>
    <property type="match status" value="1"/>
</dbReference>
<reference evidence="1 2" key="1">
    <citation type="journal article" date="2020" name="Cell Rep.">
        <title>Local necrotic cells trigger systemic immune activation via gut microbiome dysbiosis in Drosophila.</title>
        <authorList>
            <person name="Kosakamoto H."/>
            <person name="Yamauchi T."/>
            <person name="Akuzawa-Tokita Y."/>
            <person name="Nishimura K."/>
            <person name="Soga T."/>
            <person name="Murakami T."/>
            <person name="Mori H."/>
            <person name="Yamamoto K."/>
            <person name="Miyazaki R."/>
            <person name="Koto A."/>
            <person name="Miura M."/>
            <person name="Obata F."/>
        </authorList>
    </citation>
    <scope>NUCLEOTIDE SEQUENCE [LARGE SCALE GENOMIC DNA]</scope>
    <source>
        <strain evidence="1 2">Ai</strain>
    </source>
</reference>
<dbReference type="SMART" id="SM00855">
    <property type="entry name" value="PGAM"/>
    <property type="match status" value="1"/>
</dbReference>
<comment type="caution">
    <text evidence="1">The sequence shown here is derived from an EMBL/GenBank/DDBJ whole genome shotgun (WGS) entry which is preliminary data.</text>
</comment>
<dbReference type="CDD" id="cd07067">
    <property type="entry name" value="HP_PGM_like"/>
    <property type="match status" value="1"/>
</dbReference>
<proteinExistence type="predicted"/>
<name>A0A6V8I9V7_9PROT</name>
<sequence>MFDQPGLQAQPYRSGDRSLIHRQAPCLLQCVCVVSLPLAEAGPLSLTAGTMIILRHCESEFNRLYTATGRDPGLSDPPLSAQGRVHAQRLVQELMGEGITRILVSPFTRALETATPLARALNITPEITPLVRERAMYSCDEGSHASTLCDTWPHLDFDALDEVWWTVAPESDAMLQNRVQRFRGFMAQQPDADTTLVVSHWWFLLGLSGESLENGDWQHLHP</sequence>
<dbReference type="GO" id="GO:0005737">
    <property type="term" value="C:cytoplasm"/>
    <property type="evidence" value="ECO:0007669"/>
    <property type="project" value="TreeGrafter"/>
</dbReference>
<evidence type="ECO:0000313" key="2">
    <source>
        <dbReference type="Proteomes" id="UP000548726"/>
    </source>
</evidence>
<protein>
    <recommendedName>
        <fullName evidence="3">Phosphoglycerate mutase</fullName>
    </recommendedName>
</protein>
<dbReference type="SUPFAM" id="SSF53254">
    <property type="entry name" value="Phosphoglycerate mutase-like"/>
    <property type="match status" value="1"/>
</dbReference>
<dbReference type="Proteomes" id="UP000548726">
    <property type="component" value="Unassembled WGS sequence"/>
</dbReference>
<organism evidence="1 2">
    <name type="scientific">Acetobacter persici</name>
    <dbReference type="NCBI Taxonomy" id="1076596"/>
    <lineage>
        <taxon>Bacteria</taxon>
        <taxon>Pseudomonadati</taxon>
        <taxon>Pseudomonadota</taxon>
        <taxon>Alphaproteobacteria</taxon>
        <taxon>Acetobacterales</taxon>
        <taxon>Acetobacteraceae</taxon>
        <taxon>Acetobacter</taxon>
    </lineage>
</organism>
<dbReference type="Gene3D" id="3.40.50.1240">
    <property type="entry name" value="Phosphoglycerate mutase-like"/>
    <property type="match status" value="1"/>
</dbReference>
<evidence type="ECO:0000313" key="1">
    <source>
        <dbReference type="EMBL" id="GFE92145.1"/>
    </source>
</evidence>
<dbReference type="Pfam" id="PF00300">
    <property type="entry name" value="His_Phos_1"/>
    <property type="match status" value="1"/>
</dbReference>
<dbReference type="InterPro" id="IPR013078">
    <property type="entry name" value="His_Pase_superF_clade-1"/>
</dbReference>
<keyword evidence="2" id="KW-1185">Reference proteome</keyword>
<evidence type="ECO:0008006" key="3">
    <source>
        <dbReference type="Google" id="ProtNLM"/>
    </source>
</evidence>
<dbReference type="PANTHER" id="PTHR48100:SF1">
    <property type="entry name" value="HISTIDINE PHOSPHATASE FAMILY PROTEIN-RELATED"/>
    <property type="match status" value="1"/>
</dbReference>
<gene>
    <name evidence="1" type="ORF">DmAi_02040</name>
</gene>
<dbReference type="AlphaFoldDB" id="A0A6V8I9V7"/>
<accession>A0A6V8I9V7</accession>
<dbReference type="GO" id="GO:0016791">
    <property type="term" value="F:phosphatase activity"/>
    <property type="evidence" value="ECO:0007669"/>
    <property type="project" value="TreeGrafter"/>
</dbReference>
<dbReference type="EMBL" id="BLJP01000001">
    <property type="protein sequence ID" value="GFE92145.1"/>
    <property type="molecule type" value="Genomic_DNA"/>
</dbReference>